<protein>
    <submittedName>
        <fullName evidence="2">Uncharacterized protein</fullName>
    </submittedName>
</protein>
<proteinExistence type="predicted"/>
<feature type="compositionally biased region" description="Basic and acidic residues" evidence="1">
    <location>
        <begin position="14"/>
        <end position="27"/>
    </location>
</feature>
<gene>
    <name evidence="2" type="ORF">ACFO4E_14755</name>
</gene>
<dbReference type="EMBL" id="JBHSFQ010000013">
    <property type="protein sequence ID" value="MFC4563123.1"/>
    <property type="molecule type" value="Genomic_DNA"/>
</dbReference>
<dbReference type="Proteomes" id="UP001595923">
    <property type="component" value="Unassembled WGS sequence"/>
</dbReference>
<evidence type="ECO:0000256" key="1">
    <source>
        <dbReference type="SAM" id="MobiDB-lite"/>
    </source>
</evidence>
<evidence type="ECO:0000313" key="2">
    <source>
        <dbReference type="EMBL" id="MFC4563123.1"/>
    </source>
</evidence>
<comment type="caution">
    <text evidence="2">The sequence shown here is derived from an EMBL/GenBank/DDBJ whole genome shotgun (WGS) entry which is preliminary data.</text>
</comment>
<sequence>MAIDRAHAYGPARFRSEVLGRPPRQEDEPGDPETEVMPPEGPLPHVNRVPEP</sequence>
<feature type="region of interest" description="Disordered" evidence="1">
    <location>
        <begin position="1"/>
        <end position="52"/>
    </location>
</feature>
<dbReference type="RefSeq" id="WP_378574916.1">
    <property type="nucleotide sequence ID" value="NZ_JBHSFQ010000013.1"/>
</dbReference>
<reference evidence="3" key="1">
    <citation type="journal article" date="2019" name="Int. J. Syst. Evol. Microbiol.">
        <title>The Global Catalogue of Microorganisms (GCM) 10K type strain sequencing project: providing services to taxonomists for standard genome sequencing and annotation.</title>
        <authorList>
            <consortium name="The Broad Institute Genomics Platform"/>
            <consortium name="The Broad Institute Genome Sequencing Center for Infectious Disease"/>
            <person name="Wu L."/>
            <person name="Ma J."/>
        </authorList>
    </citation>
    <scope>NUCLEOTIDE SEQUENCE [LARGE SCALE GENOMIC DNA]</scope>
    <source>
        <strain evidence="3">XZYJ18</strain>
    </source>
</reference>
<organism evidence="2 3">
    <name type="scientific">Nocardiopsis mangrovi</name>
    <dbReference type="NCBI Taxonomy" id="1179818"/>
    <lineage>
        <taxon>Bacteria</taxon>
        <taxon>Bacillati</taxon>
        <taxon>Actinomycetota</taxon>
        <taxon>Actinomycetes</taxon>
        <taxon>Streptosporangiales</taxon>
        <taxon>Nocardiopsidaceae</taxon>
        <taxon>Nocardiopsis</taxon>
    </lineage>
</organism>
<accession>A0ABV9DYJ9</accession>
<evidence type="ECO:0000313" key="3">
    <source>
        <dbReference type="Proteomes" id="UP001595923"/>
    </source>
</evidence>
<keyword evidence="3" id="KW-1185">Reference proteome</keyword>
<name>A0ABV9DYJ9_9ACTN</name>